<dbReference type="InterPro" id="IPR044287">
    <property type="entry name" value="SGS3"/>
</dbReference>
<dbReference type="GO" id="GO:0051607">
    <property type="term" value="P:defense response to virus"/>
    <property type="evidence" value="ECO:0007669"/>
    <property type="project" value="InterPro"/>
</dbReference>
<dbReference type="AlphaFoldDB" id="A0AAD4X762"/>
<feature type="domain" description="Zinc finger-XS" evidence="5">
    <location>
        <begin position="6"/>
        <end position="43"/>
    </location>
</feature>
<evidence type="ECO:0000259" key="5">
    <source>
        <dbReference type="Pfam" id="PF03470"/>
    </source>
</evidence>
<feature type="domain" description="XS" evidence="4">
    <location>
        <begin position="77"/>
        <end position="149"/>
    </location>
</feature>
<keyword evidence="7" id="KW-1185">Reference proteome</keyword>
<evidence type="ECO:0000313" key="7">
    <source>
        <dbReference type="Proteomes" id="UP001202328"/>
    </source>
</evidence>
<evidence type="ECO:0000259" key="4">
    <source>
        <dbReference type="Pfam" id="PF03468"/>
    </source>
</evidence>
<name>A0AAD4X762_9MAGN</name>
<dbReference type="InterPro" id="IPR038588">
    <property type="entry name" value="XS_domain_sf"/>
</dbReference>
<protein>
    <submittedName>
        <fullName evidence="6">Uncharacterized protein</fullName>
    </submittedName>
</protein>
<dbReference type="InterPro" id="IPR005381">
    <property type="entry name" value="Znf-XS_domain"/>
</dbReference>
<dbReference type="GO" id="GO:0031047">
    <property type="term" value="P:regulatory ncRNA-mediated gene silencing"/>
    <property type="evidence" value="ECO:0007669"/>
    <property type="project" value="UniProtKB-KW"/>
</dbReference>
<gene>
    <name evidence="6" type="ORF">MKW98_019867</name>
</gene>
<dbReference type="Pfam" id="PF03468">
    <property type="entry name" value="XS"/>
    <property type="match status" value="1"/>
</dbReference>
<dbReference type="InterPro" id="IPR005380">
    <property type="entry name" value="XS_domain"/>
</dbReference>
<evidence type="ECO:0000256" key="3">
    <source>
        <dbReference type="ARBA" id="ARBA00024022"/>
    </source>
</evidence>
<evidence type="ECO:0000256" key="1">
    <source>
        <dbReference type="ARBA" id="ARBA00023054"/>
    </source>
</evidence>
<dbReference type="Proteomes" id="UP001202328">
    <property type="component" value="Unassembled WGS sequence"/>
</dbReference>
<dbReference type="PANTHER" id="PTHR46602:SF1">
    <property type="entry name" value="PROTEIN SUPPRESSOR OF GENE SILENCING 3"/>
    <property type="match status" value="1"/>
</dbReference>
<dbReference type="EMBL" id="JAJJMB010015809">
    <property type="protein sequence ID" value="KAI3851868.1"/>
    <property type="molecule type" value="Genomic_DNA"/>
</dbReference>
<organism evidence="6 7">
    <name type="scientific">Papaver atlanticum</name>
    <dbReference type="NCBI Taxonomy" id="357466"/>
    <lineage>
        <taxon>Eukaryota</taxon>
        <taxon>Viridiplantae</taxon>
        <taxon>Streptophyta</taxon>
        <taxon>Embryophyta</taxon>
        <taxon>Tracheophyta</taxon>
        <taxon>Spermatophyta</taxon>
        <taxon>Magnoliopsida</taxon>
        <taxon>Ranunculales</taxon>
        <taxon>Papaveraceae</taxon>
        <taxon>Papaveroideae</taxon>
        <taxon>Papaver</taxon>
    </lineage>
</organism>
<sequence length="181" mass="20275">MRQWHCPACQNGPGEIDWFNGFQPLMAHAKTKGSKRVKLCREFAELLDEEITWQGTSVVPVGEVRGKCHGLRQSVPDKEIVWLPMVVVVNTLLDQDENEKWSGMGNLELLGLFSALKAQHSYGTKGYRRMSLLIFEGTPTGYVQAERLSTIILLRKEETGMLGIIAETLFYEGGNANCMVS</sequence>
<dbReference type="PANTHER" id="PTHR46602">
    <property type="entry name" value="PROTEIN SUPPRESSOR OF GENE SILENCING 3"/>
    <property type="match status" value="1"/>
</dbReference>
<evidence type="ECO:0000313" key="6">
    <source>
        <dbReference type="EMBL" id="KAI3851868.1"/>
    </source>
</evidence>
<comment type="similarity">
    <text evidence="3">Belongs to the SGS3 family.</text>
</comment>
<proteinExistence type="inferred from homology"/>
<dbReference type="Gene3D" id="3.30.70.2890">
    <property type="entry name" value="XS domain"/>
    <property type="match status" value="1"/>
</dbReference>
<keyword evidence="2" id="KW-0943">RNA-mediated gene silencing</keyword>
<reference evidence="6" key="1">
    <citation type="submission" date="2022-04" db="EMBL/GenBank/DDBJ databases">
        <title>A functionally conserved STORR gene fusion in Papaver species that diverged 16.8 million years ago.</title>
        <authorList>
            <person name="Catania T."/>
        </authorList>
    </citation>
    <scope>NUCLEOTIDE SEQUENCE</scope>
    <source>
        <strain evidence="6">S-188037</strain>
    </source>
</reference>
<keyword evidence="1" id="KW-0175">Coiled coil</keyword>
<evidence type="ECO:0000256" key="2">
    <source>
        <dbReference type="ARBA" id="ARBA00023158"/>
    </source>
</evidence>
<dbReference type="Pfam" id="PF03470">
    <property type="entry name" value="zf-XS"/>
    <property type="match status" value="1"/>
</dbReference>
<accession>A0AAD4X762</accession>
<comment type="caution">
    <text evidence="6">The sequence shown here is derived from an EMBL/GenBank/DDBJ whole genome shotgun (WGS) entry which is preliminary data.</text>
</comment>